<evidence type="ECO:0000256" key="1">
    <source>
        <dbReference type="ARBA" id="ARBA00000111"/>
    </source>
</evidence>
<reference evidence="22" key="2">
    <citation type="journal article" date="2020" name="Antonie Van Leeuwenhoek">
        <title>Labilibaculum antarcticum sp. nov., a novel facultative anaerobic, psychrotorelant bacterium isolated from marine sediment of Antarctica.</title>
        <authorList>
            <person name="Watanabe M."/>
            <person name="Kojima H."/>
            <person name="Fukui M."/>
        </authorList>
    </citation>
    <scope>NUCLEOTIDE SEQUENCE [LARGE SCALE GENOMIC DNA]</scope>
    <source>
        <strain evidence="22">SPP2</strain>
    </source>
</reference>
<keyword evidence="17" id="KW-0998">Cell outer membrane</keyword>
<evidence type="ECO:0000256" key="2">
    <source>
        <dbReference type="ARBA" id="ARBA00001604"/>
    </source>
</evidence>
<comment type="subcellular location">
    <subcellularLocation>
        <location evidence="3">Cell outer membrane</location>
        <topology evidence="3">Multi-pass membrane protein</topology>
    </subcellularLocation>
</comment>
<keyword evidence="8" id="KW-1134">Transmembrane beta strand</keyword>
<comment type="cofactor">
    <cofactor evidence="20">
        <name>Ca(2+)</name>
        <dbReference type="ChEBI" id="CHEBI:29108"/>
    </cofactor>
    <text evidence="20">Binds 1 Ca(2+) ion per monomer.</text>
</comment>
<dbReference type="InterPro" id="IPR036541">
    <property type="entry name" value="PLipase_A1_sf"/>
</dbReference>
<evidence type="ECO:0000256" key="16">
    <source>
        <dbReference type="ARBA" id="ARBA00023136"/>
    </source>
</evidence>
<keyword evidence="16" id="KW-0472">Membrane</keyword>
<dbReference type="EC" id="3.1.1.32" evidence="6"/>
<proteinExistence type="inferred from homology"/>
<reference evidence="21 22" key="1">
    <citation type="journal article" date="2018" name="Mar. Genomics">
        <title>Complete genome sequence of Marinifilaceae bacterium strain SPP2, isolated from the Antarctic marine sediment.</title>
        <authorList>
            <person name="Watanabe M."/>
            <person name="Kojima H."/>
            <person name="Fukui M."/>
        </authorList>
    </citation>
    <scope>NUCLEOTIDE SEQUENCE [LARGE SCALE GENOMIC DNA]</scope>
    <source>
        <strain evidence="21 22">SPP2</strain>
    </source>
</reference>
<keyword evidence="15" id="KW-0443">Lipid metabolism</keyword>
<evidence type="ECO:0000256" key="17">
    <source>
        <dbReference type="ARBA" id="ARBA00023237"/>
    </source>
</evidence>
<feature type="binding site" description="in dimeric form" evidence="20">
    <location>
        <position position="108"/>
    </location>
    <ligand>
        <name>Ca(2+)</name>
        <dbReference type="ChEBI" id="CHEBI:29108"/>
        <label>1</label>
    </ligand>
</feature>
<evidence type="ECO:0000256" key="11">
    <source>
        <dbReference type="ARBA" id="ARBA00022729"/>
    </source>
</evidence>
<evidence type="ECO:0000256" key="15">
    <source>
        <dbReference type="ARBA" id="ARBA00023098"/>
    </source>
</evidence>
<evidence type="ECO:0000256" key="8">
    <source>
        <dbReference type="ARBA" id="ARBA00022452"/>
    </source>
</evidence>
<evidence type="ECO:0000256" key="3">
    <source>
        <dbReference type="ARBA" id="ARBA00004571"/>
    </source>
</evidence>
<evidence type="ECO:0000256" key="9">
    <source>
        <dbReference type="ARBA" id="ARBA00022692"/>
    </source>
</evidence>
<feature type="binding site" description="in dimeric form" evidence="20">
    <location>
        <position position="148"/>
    </location>
    <ligand>
        <name>Ca(2+)</name>
        <dbReference type="ChEBI" id="CHEBI:29108"/>
        <label>1</label>
    </ligand>
</feature>
<dbReference type="GO" id="GO:0008970">
    <property type="term" value="F:phospholipase A1 activity"/>
    <property type="evidence" value="ECO:0007669"/>
    <property type="project" value="UniProtKB-EC"/>
</dbReference>
<evidence type="ECO:0000256" key="12">
    <source>
        <dbReference type="ARBA" id="ARBA00022801"/>
    </source>
</evidence>
<evidence type="ECO:0000256" key="6">
    <source>
        <dbReference type="ARBA" id="ARBA00013179"/>
    </source>
</evidence>
<comment type="subunit">
    <text evidence="5">Homodimer; dimerization is reversible, and the dimeric form is the active one.</text>
</comment>
<keyword evidence="10 20" id="KW-0479">Metal-binding</keyword>
<evidence type="ECO:0000313" key="22">
    <source>
        <dbReference type="Proteomes" id="UP000218267"/>
    </source>
</evidence>
<evidence type="ECO:0000256" key="18">
    <source>
        <dbReference type="ARBA" id="ARBA00032375"/>
    </source>
</evidence>
<evidence type="ECO:0000256" key="13">
    <source>
        <dbReference type="ARBA" id="ARBA00022837"/>
    </source>
</evidence>
<dbReference type="PANTHER" id="PTHR40457">
    <property type="entry name" value="PHOSPHOLIPASE A1"/>
    <property type="match status" value="1"/>
</dbReference>
<dbReference type="EMBL" id="AP018042">
    <property type="protein sequence ID" value="BAX79919.1"/>
    <property type="molecule type" value="Genomic_DNA"/>
</dbReference>
<dbReference type="Proteomes" id="UP000218267">
    <property type="component" value="Chromosome"/>
</dbReference>
<evidence type="ECO:0000256" key="19">
    <source>
        <dbReference type="PIRSR" id="PIRSR603187-1"/>
    </source>
</evidence>
<keyword evidence="14" id="KW-0442">Lipid degradation</keyword>
<name>A0A1Y1CHR0_9BACT</name>
<feature type="active site" description="Proton acceptor" evidence="19">
    <location>
        <position position="143"/>
    </location>
</feature>
<dbReference type="InterPro" id="IPR003187">
    <property type="entry name" value="PLipase_A1"/>
</dbReference>
<feature type="binding site" description="in dimeric form" evidence="20">
    <location>
        <position position="153"/>
    </location>
    <ligand>
        <name>Ca(2+)</name>
        <dbReference type="ChEBI" id="CHEBI:29108"/>
        <label>1</label>
    </ligand>
</feature>
<dbReference type="GO" id="GO:0016042">
    <property type="term" value="P:lipid catabolic process"/>
    <property type="evidence" value="ECO:0007669"/>
    <property type="project" value="UniProtKB-KW"/>
</dbReference>
<evidence type="ECO:0000256" key="10">
    <source>
        <dbReference type="ARBA" id="ARBA00022723"/>
    </source>
</evidence>
<evidence type="ECO:0000313" key="21">
    <source>
        <dbReference type="EMBL" id="BAX79919.1"/>
    </source>
</evidence>
<dbReference type="SUPFAM" id="SSF56931">
    <property type="entry name" value="Outer membrane phospholipase A (OMPLA)"/>
    <property type="match status" value="1"/>
</dbReference>
<evidence type="ECO:0000256" key="14">
    <source>
        <dbReference type="ARBA" id="ARBA00022963"/>
    </source>
</evidence>
<comment type="catalytic activity">
    <reaction evidence="1">
        <text>a 1,2-diacyl-sn-glycero-3-phosphocholine + H2O = a 2-acyl-sn-glycero-3-phosphocholine + a fatty acid + H(+)</text>
        <dbReference type="Rhea" id="RHEA:18689"/>
        <dbReference type="ChEBI" id="CHEBI:15377"/>
        <dbReference type="ChEBI" id="CHEBI:15378"/>
        <dbReference type="ChEBI" id="CHEBI:28868"/>
        <dbReference type="ChEBI" id="CHEBI:57643"/>
        <dbReference type="ChEBI" id="CHEBI:57875"/>
        <dbReference type="EC" id="3.1.1.32"/>
    </reaction>
</comment>
<keyword evidence="22" id="KW-1185">Reference proteome</keyword>
<dbReference type="RefSeq" id="WP_162845403.1">
    <property type="nucleotide sequence ID" value="NZ_AP018042.1"/>
</dbReference>
<dbReference type="AlphaFoldDB" id="A0A1Y1CHR0"/>
<dbReference type="PRINTS" id="PR01486">
    <property type="entry name" value="PHPHLIPASEA1"/>
</dbReference>
<dbReference type="PANTHER" id="PTHR40457:SF1">
    <property type="entry name" value="PHOSPHOLIPASE A1"/>
    <property type="match status" value="1"/>
</dbReference>
<evidence type="ECO:0000256" key="5">
    <source>
        <dbReference type="ARBA" id="ARBA00011702"/>
    </source>
</evidence>
<accession>A0A1Y1CHR0</accession>
<dbReference type="GO" id="GO:0009279">
    <property type="term" value="C:cell outer membrane"/>
    <property type="evidence" value="ECO:0007669"/>
    <property type="project" value="UniProtKB-SubCell"/>
</dbReference>
<keyword evidence="12" id="KW-0378">Hydrolase</keyword>
<keyword evidence="9" id="KW-0812">Transmembrane</keyword>
<dbReference type="EC" id="3.1.1.4" evidence="7"/>
<evidence type="ECO:0000256" key="7">
    <source>
        <dbReference type="ARBA" id="ARBA00013278"/>
    </source>
</evidence>
<dbReference type="Gene3D" id="2.40.230.10">
    <property type="entry name" value="Phospholipase A1"/>
    <property type="match status" value="1"/>
</dbReference>
<dbReference type="GO" id="GO:0004623">
    <property type="term" value="F:phospholipase A2 activity"/>
    <property type="evidence" value="ECO:0007669"/>
    <property type="project" value="UniProtKB-EC"/>
</dbReference>
<keyword evidence="11" id="KW-0732">Signal</keyword>
<dbReference type="KEGG" id="mbas:ALGA_1543"/>
<evidence type="ECO:0000256" key="4">
    <source>
        <dbReference type="ARBA" id="ARBA00010525"/>
    </source>
</evidence>
<comment type="catalytic activity">
    <reaction evidence="2">
        <text>a 1,2-diacyl-sn-glycero-3-phosphocholine + H2O = a 1-acyl-sn-glycero-3-phosphocholine + a fatty acid + H(+)</text>
        <dbReference type="Rhea" id="RHEA:15801"/>
        <dbReference type="ChEBI" id="CHEBI:15377"/>
        <dbReference type="ChEBI" id="CHEBI:15378"/>
        <dbReference type="ChEBI" id="CHEBI:28868"/>
        <dbReference type="ChEBI" id="CHEBI:57643"/>
        <dbReference type="ChEBI" id="CHEBI:58168"/>
        <dbReference type="EC" id="3.1.1.4"/>
    </reaction>
</comment>
<evidence type="ECO:0000256" key="20">
    <source>
        <dbReference type="PIRSR" id="PIRSR603187-2"/>
    </source>
</evidence>
<dbReference type="Pfam" id="PF02253">
    <property type="entry name" value="PLA1"/>
    <property type="match status" value="1"/>
</dbReference>
<feature type="active site" description="Nucleophile" evidence="19">
    <location>
        <position position="145"/>
    </location>
</feature>
<sequence length="287" mass="33688">MNYENYAKNVLLFGLFLFICTQFQKVNAQELTKETFKDSIGKMPYFSIYKDNYFISGVPTNGSINRNSANAKYQISFKQMISRRIMPWDTYLFMTYSQTAFWDIYAESLPFKAIDFNPTISIGRAFFDKNHNLNGLGVLSLEHESNGRDSTFSRSWNRISAEYTTKFSRTILGKIKVWMPFGYKSGNPDILDYRGLGELSLSYEAVPKQLYFEIMMRKGLKWEWTGTLRPRIYYNPFKNRSNQYLMLEWYVGQGEGLGNYQESISMLRLGYVIKSSELNFLKRKRSK</sequence>
<comment type="similarity">
    <text evidence="4">Belongs to the phospholipase A1 family.</text>
</comment>
<protein>
    <recommendedName>
        <fullName evidence="18">Phosphatidylcholine 1-acylhydrolase</fullName>
        <ecNumber evidence="6">3.1.1.32</ecNumber>
        <ecNumber evidence="7">3.1.1.4</ecNumber>
    </recommendedName>
</protein>
<keyword evidence="13 20" id="KW-0106">Calcium</keyword>
<gene>
    <name evidence="21" type="ORF">ALGA_1543</name>
</gene>
<organism evidence="21 22">
    <name type="scientific">Labilibaculum antarcticum</name>
    <dbReference type="NCBI Taxonomy" id="1717717"/>
    <lineage>
        <taxon>Bacteria</taxon>
        <taxon>Pseudomonadati</taxon>
        <taxon>Bacteroidota</taxon>
        <taxon>Bacteroidia</taxon>
        <taxon>Marinilabiliales</taxon>
        <taxon>Marinifilaceae</taxon>
        <taxon>Labilibaculum</taxon>
    </lineage>
</organism>
<dbReference type="GO" id="GO:0046872">
    <property type="term" value="F:metal ion binding"/>
    <property type="evidence" value="ECO:0007669"/>
    <property type="project" value="UniProtKB-KW"/>
</dbReference>